<gene>
    <name evidence="2" type="ORF">F4559_003727</name>
</gene>
<organism evidence="2 3">
    <name type="scientific">Saccharothrix violaceirubra</name>
    <dbReference type="NCBI Taxonomy" id="413306"/>
    <lineage>
        <taxon>Bacteria</taxon>
        <taxon>Bacillati</taxon>
        <taxon>Actinomycetota</taxon>
        <taxon>Actinomycetes</taxon>
        <taxon>Pseudonocardiales</taxon>
        <taxon>Pseudonocardiaceae</taxon>
        <taxon>Saccharothrix</taxon>
    </lineage>
</organism>
<accession>A0A7W7T4E7</accession>
<evidence type="ECO:0000313" key="2">
    <source>
        <dbReference type="EMBL" id="MBB4966368.1"/>
    </source>
</evidence>
<name>A0A7W7T4E7_9PSEU</name>
<protein>
    <recommendedName>
        <fullName evidence="1">Aminoglycoside phosphotransferase domain-containing protein</fullName>
    </recommendedName>
</protein>
<reference evidence="2 3" key="1">
    <citation type="submission" date="2020-08" db="EMBL/GenBank/DDBJ databases">
        <title>Sequencing the genomes of 1000 actinobacteria strains.</title>
        <authorList>
            <person name="Klenk H.-P."/>
        </authorList>
    </citation>
    <scope>NUCLEOTIDE SEQUENCE [LARGE SCALE GENOMIC DNA]</scope>
    <source>
        <strain evidence="2 3">DSM 45084</strain>
    </source>
</reference>
<feature type="domain" description="Aminoglycoside phosphotransferase" evidence="1">
    <location>
        <begin position="39"/>
        <end position="236"/>
    </location>
</feature>
<dbReference type="SUPFAM" id="SSF56112">
    <property type="entry name" value="Protein kinase-like (PK-like)"/>
    <property type="match status" value="1"/>
</dbReference>
<comment type="caution">
    <text evidence="2">The sequence shown here is derived from an EMBL/GenBank/DDBJ whole genome shotgun (WGS) entry which is preliminary data.</text>
</comment>
<dbReference type="RefSeq" id="WP_184670327.1">
    <property type="nucleotide sequence ID" value="NZ_BAABAI010000026.1"/>
</dbReference>
<dbReference type="Pfam" id="PF01636">
    <property type="entry name" value="APH"/>
    <property type="match status" value="1"/>
</dbReference>
<dbReference type="Proteomes" id="UP000542674">
    <property type="component" value="Unassembled WGS sequence"/>
</dbReference>
<dbReference type="InterPro" id="IPR011009">
    <property type="entry name" value="Kinase-like_dom_sf"/>
</dbReference>
<evidence type="ECO:0000313" key="3">
    <source>
        <dbReference type="Proteomes" id="UP000542674"/>
    </source>
</evidence>
<keyword evidence="3" id="KW-1185">Reference proteome</keyword>
<dbReference type="EMBL" id="JACHJS010000001">
    <property type="protein sequence ID" value="MBB4966368.1"/>
    <property type="molecule type" value="Genomic_DNA"/>
</dbReference>
<dbReference type="AlphaFoldDB" id="A0A7W7T4E7"/>
<dbReference type="InterPro" id="IPR002575">
    <property type="entry name" value="Aminoglycoside_PTrfase"/>
</dbReference>
<proteinExistence type="predicted"/>
<dbReference type="Gene3D" id="3.90.1200.10">
    <property type="match status" value="1"/>
</dbReference>
<evidence type="ECO:0000259" key="1">
    <source>
        <dbReference type="Pfam" id="PF01636"/>
    </source>
</evidence>
<sequence>MTSELPHQILDLAGNLTGIRTSGAELIRNGTNSVHRLPGRIIARIGPPESVETARHQLTVSHWLTQNDIPTVRPVADVGQPVVVSDRPVTWWKEIPNQRPAAPAELGTALRRLHTLPPPEGLLPTVDPIAGWADTIGTHAALTDDERMWITDLVARLRDRLTSAHLDTCVIHGHAWQDNVVVSGDGPPILLDLDRLGIGPRDWDLIPLAVDHTDFARITSDDYHAFLHAYGGYDTTTHPAYRTLATLMELRWTNYILGKATTDPHAAHEARHRITCLRGEIPRPWTWTAF</sequence>